<evidence type="ECO:0000256" key="5">
    <source>
        <dbReference type="ARBA" id="ARBA00022989"/>
    </source>
</evidence>
<reference evidence="9 10" key="1">
    <citation type="submission" date="2024-02" db="EMBL/GenBank/DDBJ databases">
        <title>A nitrogen-fixing paenibacillus bacterium.</title>
        <authorList>
            <person name="Zhang W.L."/>
            <person name="Chen S.F."/>
        </authorList>
    </citation>
    <scope>NUCLEOTIDE SEQUENCE [LARGE SCALE GENOMIC DNA]</scope>
    <source>
        <strain evidence="9 10">M1</strain>
    </source>
</reference>
<evidence type="ECO:0000313" key="9">
    <source>
        <dbReference type="EMBL" id="MEF2967893.1"/>
    </source>
</evidence>
<evidence type="ECO:0000256" key="1">
    <source>
        <dbReference type="ARBA" id="ARBA00004651"/>
    </source>
</evidence>
<feature type="domain" description="Major facilitator superfamily (MFS) profile" evidence="8">
    <location>
        <begin position="231"/>
        <end position="418"/>
    </location>
</feature>
<dbReference type="Proteomes" id="UP001306950">
    <property type="component" value="Unassembled WGS sequence"/>
</dbReference>
<evidence type="ECO:0000256" key="6">
    <source>
        <dbReference type="ARBA" id="ARBA00023136"/>
    </source>
</evidence>
<feature type="transmembrane region" description="Helical" evidence="7">
    <location>
        <begin position="270"/>
        <end position="291"/>
    </location>
</feature>
<feature type="transmembrane region" description="Helical" evidence="7">
    <location>
        <begin position="145"/>
        <end position="168"/>
    </location>
</feature>
<protein>
    <submittedName>
        <fullName evidence="9">MFS transporter</fullName>
    </submittedName>
</protein>
<feature type="transmembrane region" description="Helical" evidence="7">
    <location>
        <begin position="232"/>
        <end position="258"/>
    </location>
</feature>
<dbReference type="InterPro" id="IPR011701">
    <property type="entry name" value="MFS"/>
</dbReference>
<feature type="transmembrane region" description="Helical" evidence="7">
    <location>
        <begin position="48"/>
        <end position="71"/>
    </location>
</feature>
<dbReference type="CDD" id="cd06173">
    <property type="entry name" value="MFS_MefA_like"/>
    <property type="match status" value="1"/>
</dbReference>
<evidence type="ECO:0000313" key="10">
    <source>
        <dbReference type="Proteomes" id="UP001306950"/>
    </source>
</evidence>
<dbReference type="InterPro" id="IPR020846">
    <property type="entry name" value="MFS_dom"/>
</dbReference>
<dbReference type="InterPro" id="IPR036259">
    <property type="entry name" value="MFS_trans_sf"/>
</dbReference>
<keyword evidence="4 7" id="KW-0812">Transmembrane</keyword>
<sequence>MLSSNPLFLFRSRYVRAIFVSSLFSQLGIWIRNFAVLLYVVAETNGDALAVSLISVAEYAPIFIFSFIGGVFADRWRPKRTMLLCEVLSALSILPVFGALESGSEAWGVVVLSVFGSSILSQFAQPSGMKLFKLHMSEEEAPLCMSLLQTLSSVFMVAGPVVGTWVYQQVGVRAALLIVSAAFLLSAAALARIPADERKPRKDAPREAAGRRSSIMQDMKDGFRYVIRSRSLLMLSLCFAVIGLGVGLITPLGVFVVTEKLGLPAEGLKWLNIPYGLGEILGGIAAFGLAAKIPPQRLLIIGLISNALGIALVGMSSALWLTMAAQFFVALLQPAIFIGNQTLVMQHTEPAYIGRVTGIRSPLMTGSMLLMMSLSGALKHALQLEALYGIAGFCFLGGFLMLIPLPQSGNHRSGRPTR</sequence>
<keyword evidence="5 7" id="KW-1133">Transmembrane helix</keyword>
<dbReference type="EMBL" id="JAZHPZ010000011">
    <property type="protein sequence ID" value="MEF2967893.1"/>
    <property type="molecule type" value="Genomic_DNA"/>
</dbReference>
<accession>A0ABU7VX97</accession>
<evidence type="ECO:0000256" key="2">
    <source>
        <dbReference type="ARBA" id="ARBA00022448"/>
    </source>
</evidence>
<organism evidence="9 10">
    <name type="scientific">Paenibacillus haidiansis</name>
    <dbReference type="NCBI Taxonomy" id="1574488"/>
    <lineage>
        <taxon>Bacteria</taxon>
        <taxon>Bacillati</taxon>
        <taxon>Bacillota</taxon>
        <taxon>Bacilli</taxon>
        <taxon>Bacillales</taxon>
        <taxon>Paenibacillaceae</taxon>
        <taxon>Paenibacillus</taxon>
    </lineage>
</organism>
<evidence type="ECO:0000259" key="8">
    <source>
        <dbReference type="PROSITE" id="PS50850"/>
    </source>
</evidence>
<name>A0ABU7VX97_9BACL</name>
<feature type="transmembrane region" description="Helical" evidence="7">
    <location>
        <begin position="386"/>
        <end position="405"/>
    </location>
</feature>
<feature type="transmembrane region" description="Helical" evidence="7">
    <location>
        <begin position="17"/>
        <end position="42"/>
    </location>
</feature>
<comment type="caution">
    <text evidence="9">The sequence shown here is derived from an EMBL/GenBank/DDBJ whole genome shotgun (WGS) entry which is preliminary data.</text>
</comment>
<dbReference type="PROSITE" id="PS50850">
    <property type="entry name" value="MFS"/>
    <property type="match status" value="1"/>
</dbReference>
<comment type="subcellular location">
    <subcellularLocation>
        <location evidence="1">Cell membrane</location>
        <topology evidence="1">Multi-pass membrane protein</topology>
    </subcellularLocation>
</comment>
<dbReference type="SUPFAM" id="SSF103473">
    <property type="entry name" value="MFS general substrate transporter"/>
    <property type="match status" value="1"/>
</dbReference>
<evidence type="ECO:0000256" key="7">
    <source>
        <dbReference type="SAM" id="Phobius"/>
    </source>
</evidence>
<proteinExistence type="predicted"/>
<evidence type="ECO:0000256" key="3">
    <source>
        <dbReference type="ARBA" id="ARBA00022475"/>
    </source>
</evidence>
<dbReference type="Gene3D" id="1.20.1250.20">
    <property type="entry name" value="MFS general substrate transporter like domains"/>
    <property type="match status" value="1"/>
</dbReference>
<dbReference type="PANTHER" id="PTHR23513">
    <property type="entry name" value="INTEGRAL MEMBRANE EFFLUX PROTEIN-RELATED"/>
    <property type="match status" value="1"/>
</dbReference>
<keyword evidence="10" id="KW-1185">Reference proteome</keyword>
<keyword evidence="3" id="KW-1003">Cell membrane</keyword>
<feature type="transmembrane region" description="Helical" evidence="7">
    <location>
        <begin position="298"/>
        <end position="321"/>
    </location>
</feature>
<dbReference type="PANTHER" id="PTHR23513:SF6">
    <property type="entry name" value="MAJOR FACILITATOR SUPERFAMILY ASSOCIATED DOMAIN-CONTAINING PROTEIN"/>
    <property type="match status" value="1"/>
</dbReference>
<keyword evidence="2" id="KW-0813">Transport</keyword>
<dbReference type="RefSeq" id="WP_331848109.1">
    <property type="nucleotide sequence ID" value="NZ_JAZHPZ010000011.1"/>
</dbReference>
<feature type="transmembrane region" description="Helical" evidence="7">
    <location>
        <begin position="174"/>
        <end position="193"/>
    </location>
</feature>
<gene>
    <name evidence="9" type="ORF">V3851_18855</name>
</gene>
<dbReference type="Pfam" id="PF07690">
    <property type="entry name" value="MFS_1"/>
    <property type="match status" value="1"/>
</dbReference>
<keyword evidence="6 7" id="KW-0472">Membrane</keyword>
<evidence type="ECO:0000256" key="4">
    <source>
        <dbReference type="ARBA" id="ARBA00022692"/>
    </source>
</evidence>